<dbReference type="OrthoDB" id="9765680at2"/>
<dbReference type="PRINTS" id="PR00154">
    <property type="entry name" value="AMPBINDING"/>
</dbReference>
<dbReference type="SUPFAM" id="SSF52777">
    <property type="entry name" value="CoA-dependent acyltransferases"/>
    <property type="match status" value="4"/>
</dbReference>
<dbReference type="PROSITE" id="PS50075">
    <property type="entry name" value="CARRIER"/>
    <property type="match status" value="2"/>
</dbReference>
<accession>A0A364K500</accession>
<dbReference type="Gene3D" id="3.40.50.980">
    <property type="match status" value="4"/>
</dbReference>
<comment type="caution">
    <text evidence="8">The sequence shown here is derived from an EMBL/GenBank/DDBJ whole genome shotgun (WGS) entry which is preliminary data.</text>
</comment>
<dbReference type="CDD" id="cd19531">
    <property type="entry name" value="LCL_NRPS-like"/>
    <property type="match status" value="2"/>
</dbReference>
<dbReference type="InterPro" id="IPR023213">
    <property type="entry name" value="CAT-like_dom_sf"/>
</dbReference>
<dbReference type="Proteomes" id="UP000251213">
    <property type="component" value="Unassembled WGS sequence"/>
</dbReference>
<gene>
    <name evidence="8" type="ORF">DL897_09010</name>
</gene>
<keyword evidence="3" id="KW-0596">Phosphopantetheine</keyword>
<dbReference type="GO" id="GO:0043041">
    <property type="term" value="P:amino acid activation for nonribosomal peptide biosynthetic process"/>
    <property type="evidence" value="ECO:0007669"/>
    <property type="project" value="TreeGrafter"/>
</dbReference>
<dbReference type="FunFam" id="2.30.38.10:FF:000001">
    <property type="entry name" value="Non-ribosomal peptide synthetase PvdI"/>
    <property type="match status" value="2"/>
</dbReference>
<name>A0A364K500_9BACL</name>
<dbReference type="GO" id="GO:0031177">
    <property type="term" value="F:phosphopantetheine binding"/>
    <property type="evidence" value="ECO:0007669"/>
    <property type="project" value="InterPro"/>
</dbReference>
<feature type="region of interest" description="Disordered" evidence="6">
    <location>
        <begin position="1"/>
        <end position="22"/>
    </location>
</feature>
<dbReference type="SUPFAM" id="SSF47336">
    <property type="entry name" value="ACP-like"/>
    <property type="match status" value="2"/>
</dbReference>
<dbReference type="GO" id="GO:0044550">
    <property type="term" value="P:secondary metabolite biosynthetic process"/>
    <property type="evidence" value="ECO:0007669"/>
    <property type="project" value="UniProtKB-ARBA"/>
</dbReference>
<keyword evidence="5" id="KW-0045">Antibiotic biosynthesis</keyword>
<evidence type="ECO:0000256" key="1">
    <source>
        <dbReference type="ARBA" id="ARBA00001957"/>
    </source>
</evidence>
<evidence type="ECO:0000313" key="9">
    <source>
        <dbReference type="Proteomes" id="UP000251213"/>
    </source>
</evidence>
<evidence type="ECO:0000256" key="4">
    <source>
        <dbReference type="ARBA" id="ARBA00022553"/>
    </source>
</evidence>
<evidence type="ECO:0000313" key="8">
    <source>
        <dbReference type="EMBL" id="RAL24450.1"/>
    </source>
</evidence>
<evidence type="ECO:0000256" key="6">
    <source>
        <dbReference type="SAM" id="MobiDB-lite"/>
    </source>
</evidence>
<evidence type="ECO:0000259" key="7">
    <source>
        <dbReference type="PROSITE" id="PS50075"/>
    </source>
</evidence>
<dbReference type="InterPro" id="IPR036736">
    <property type="entry name" value="ACP-like_sf"/>
</dbReference>
<dbReference type="FunFam" id="1.10.1200.10:FF:000005">
    <property type="entry name" value="Nonribosomal peptide synthetase 1"/>
    <property type="match status" value="2"/>
</dbReference>
<dbReference type="GO" id="GO:0005829">
    <property type="term" value="C:cytosol"/>
    <property type="evidence" value="ECO:0007669"/>
    <property type="project" value="TreeGrafter"/>
</dbReference>
<dbReference type="Gene3D" id="3.30.300.30">
    <property type="match status" value="2"/>
</dbReference>
<reference evidence="8 9" key="2">
    <citation type="submission" date="2018-06" db="EMBL/GenBank/DDBJ databases">
        <authorList>
            <person name="Zhirakovskaya E."/>
        </authorList>
    </citation>
    <scope>NUCLEOTIDE SEQUENCE [LARGE SCALE GENOMIC DNA]</scope>
    <source>
        <strain evidence="8 9">FBKL4.011</strain>
    </source>
</reference>
<dbReference type="InterPro" id="IPR020806">
    <property type="entry name" value="PKS_PP-bd"/>
</dbReference>
<dbReference type="InterPro" id="IPR045851">
    <property type="entry name" value="AMP-bd_C_sf"/>
</dbReference>
<dbReference type="InterPro" id="IPR006162">
    <property type="entry name" value="Ppantetheine_attach_site"/>
</dbReference>
<dbReference type="InterPro" id="IPR001242">
    <property type="entry name" value="Condensation_dom"/>
</dbReference>
<dbReference type="Gene3D" id="1.10.1200.10">
    <property type="entry name" value="ACP-like"/>
    <property type="match status" value="2"/>
</dbReference>
<sequence>MTKAAGRRGLDMNHDERKSKLSAKKQHLLKTLLRTKKNSHSFTSEIQIAKREGDIPVSSAQKRLWFLDQLHPQHPFYNIPLLFRIKGRLSETALQQSIQELIRRHETLRTTFSEVNGDPVQVITEELQFRMDVIDIENNSLTQMEDRAMELLLEDAQLPFDLANGPLIRAKLIRLNEEDHFFMLNIHHIVSDGWSTGVLYQELETLYEAYLTGSASPLQELKIQYVDYTLWQNEWLKGEEMQRQLSYWKEKLSGELPVLQLPWDFSRPNRQSFRGKSISFTIPHRLTSSLKKLSQREGVSLYMTLLTAFKTLLHRYTGQEDLIVGLPIANRRFQEIEGLIGFFVNTLVLRSSLSDKMTFLDFLRQVQEATLEAYSNQDVPFEKVIESIQPDRDLSSTPIVQVLFNLITSTPPLKLKDVIVEAYDIDNQTAKFDLDVLLQEYPDHIIGIVEYSTDLFKEETITRIFDHFLTLLNSIVEDPKQPISQLKMMSDSEVQQVLVDWNQTVTYDMPEKCLHHLFEEQAEKTPDEQAVIFKEASLTYRELNALANGLAQQLRDKGVGPDVAVGICMERSLEMIISVLGVLKAGGGYVPLDPAFPEERLSYILEDTNAPVILTQSSFQVLLQKVKGHLILCDHLQDITPTEQNPKVDVTPDHLMYVIYTSGSTGKPKGIMMDHRPLVNLIQWQNKNLLSPKANVLQFSTLNFDMSCQEIFATFSNGGTLVLIDERTRKDPEALFKLVLDEKISRVHLPYIAFQQLAEVADQFDLSQCKLQEITVSGEQFRITPQIRSWVNQLKGCRIQNHYGPSETHVVTALMIDDLEQEENPLPPIGKPIDNTEIYILDSQLQPVPIGVPGELYVGGICLARGYLNRDELTRERFIPHPFLEHSNARLYKTGDLARFLPDGNIDYLGRMDDQLKIRGYRVEPGEVESVINQFPGIQETVVMGHEESGQAYLAAYIVADHRLNQDRLKEHLKQQIPEYMIPSIFMQIEALPLTPSGKVSRRSLPKPDRNLLTENKTEPETEMEKCIAAIWAEVLNCEPIGREDHFFELGGHSLLATKVISRVRSTLNSDFPLHWIFDYPRLCELAACVEEHLQKESEHKAERVSPAPREACMPLSYAQERIWFFEQLQPELTAYNLSFAVQIQGNLDIHALDKSYQQIIRRHEALRSTFPAKDGQPVQVIHHPTPYTIEKVDLRHLKDGEREQQARILANQEVDKPFDLACGPLIRAILYQLDDQEWVLLFTMHHIVSDGWSMSIFADELFIGYRNELIGDDNLPPDLPLQYVDYAVWQRNWLQGKVLTEQMDYWKQQLEGALPLLQLPTDRPRPAVQSNRGASVRFSFNQQLTESINRFCQEEDVSLYMTLLTAFKVLLHRYTGEEDLLVGTPIANRNRKEWESLIGFFVNTLVIRTHPQAKQTWREYLKQVRGVALEAFEHQDVPFEKLVKELQPHRDLGYSPLFQVMFILQNTPNESVNLPFIDIQPVELNTQTALFDLTLEMEEIEGEIRGTVEYATDLFDEDTILRFIGHYEQLLHGMLKAPDQQISQTPLLTEQERQLLLTDWNQNVEQIPDHQCLVHELFEKTVGRYPDQIAVVDGEDTYTYRELNEKADKIASILRQKQIGPGTIVGVYQKRSIELVVSVMGVLKAGASYVPLDPSYPMERIAWMIEDTHTPVILAHTELVNRLPNDEFDTVLVDKALTESVVISSEQLARQATSEDLAYVIYTSGSTGKPKGVMIRHRSLVNLIYSIVRGKQLDSSDRVTQFASISFDMAIEEMFPTLIQGATLVLRPENILVTNDFMDWIYHQRVSVLYLPTAYWHYLVNELEVGRDVFPDSLRVVDVGGEKASMSVYKKWIQITEGRIHWINSYGPTEATVAVCSYSDKESDQLDECKEIPIGRVFPNVELYVLDSHMQPVPIGVSGELYIGGVTLAEGYLHLPDVTAQKFVPHPFRDKERLYKTGDLVRYRKDGQLEYIERIDSQVKVRGFRIELGEIEATLEQHPDVQQALVMVREDLIPGQKHLIAYLKGERLGDSMESIRSYLKETLPDFMMPASFVHIEDFSLTPGGKVDRNLLPKPQLPQVINENEQPRNWVEERLASIWMEVLNREQIGIHENFLEIGGHSLLATQVMSRIRNEFSVDVSLQVIFDSPTIAEMSNIIQAWKDQGKAERKLPIKKVSRVPRHIKF</sequence>
<evidence type="ECO:0000256" key="5">
    <source>
        <dbReference type="ARBA" id="ARBA00023194"/>
    </source>
</evidence>
<reference evidence="8 9" key="1">
    <citation type="submission" date="2018-06" db="EMBL/GenBank/DDBJ databases">
        <title>Thermoflavimicrobium daqus sp. nov., a thermophilic microbe isolated from Moutai-flavour Daqu.</title>
        <authorList>
            <person name="Wang X."/>
            <person name="Zhou H."/>
        </authorList>
    </citation>
    <scope>NUCLEOTIDE SEQUENCE [LARGE SCALE GENOMIC DNA]</scope>
    <source>
        <strain evidence="8 9">FBKL4.011</strain>
    </source>
</reference>
<dbReference type="InterPro" id="IPR020845">
    <property type="entry name" value="AMP-binding_CS"/>
</dbReference>
<dbReference type="Gene3D" id="2.30.38.10">
    <property type="entry name" value="Luciferase, Domain 3"/>
    <property type="match status" value="2"/>
</dbReference>
<dbReference type="SMART" id="SM00823">
    <property type="entry name" value="PKS_PP"/>
    <property type="match status" value="2"/>
</dbReference>
<dbReference type="NCBIfam" id="TIGR01733">
    <property type="entry name" value="AA-adenyl-dom"/>
    <property type="match status" value="2"/>
</dbReference>
<dbReference type="Pfam" id="PF00668">
    <property type="entry name" value="Condensation"/>
    <property type="match status" value="2"/>
</dbReference>
<dbReference type="EMBL" id="QJKK01000004">
    <property type="protein sequence ID" value="RAL24450.1"/>
    <property type="molecule type" value="Genomic_DNA"/>
</dbReference>
<dbReference type="PANTHER" id="PTHR45527:SF1">
    <property type="entry name" value="FATTY ACID SYNTHASE"/>
    <property type="match status" value="1"/>
</dbReference>
<dbReference type="Gene3D" id="3.30.559.10">
    <property type="entry name" value="Chloramphenicol acetyltransferase-like domain"/>
    <property type="match status" value="2"/>
</dbReference>
<dbReference type="PROSITE" id="PS00012">
    <property type="entry name" value="PHOSPHOPANTETHEINE"/>
    <property type="match status" value="1"/>
</dbReference>
<dbReference type="FunFam" id="3.30.559.10:FF:000012">
    <property type="entry name" value="Non-ribosomal peptide synthetase"/>
    <property type="match status" value="2"/>
</dbReference>
<dbReference type="NCBIfam" id="NF003417">
    <property type="entry name" value="PRK04813.1"/>
    <property type="match status" value="2"/>
</dbReference>
<dbReference type="PANTHER" id="PTHR45527">
    <property type="entry name" value="NONRIBOSOMAL PEPTIDE SYNTHETASE"/>
    <property type="match status" value="1"/>
</dbReference>
<dbReference type="FunFam" id="3.40.50.980:FF:000001">
    <property type="entry name" value="Non-ribosomal peptide synthetase"/>
    <property type="match status" value="2"/>
</dbReference>
<keyword evidence="4" id="KW-0597">Phosphoprotein</keyword>
<dbReference type="GO" id="GO:0017000">
    <property type="term" value="P:antibiotic biosynthetic process"/>
    <property type="evidence" value="ECO:0007669"/>
    <property type="project" value="UniProtKB-KW"/>
</dbReference>
<dbReference type="Pfam" id="PF13193">
    <property type="entry name" value="AMP-binding_C"/>
    <property type="match status" value="2"/>
</dbReference>
<dbReference type="InterPro" id="IPR025110">
    <property type="entry name" value="AMP-bd_C"/>
</dbReference>
<dbReference type="InterPro" id="IPR000873">
    <property type="entry name" value="AMP-dep_synth/lig_dom"/>
</dbReference>
<feature type="domain" description="Carrier" evidence="7">
    <location>
        <begin position="1019"/>
        <end position="1094"/>
    </location>
</feature>
<evidence type="ECO:0000256" key="2">
    <source>
        <dbReference type="ARBA" id="ARBA00006432"/>
    </source>
</evidence>
<dbReference type="GO" id="GO:0008610">
    <property type="term" value="P:lipid biosynthetic process"/>
    <property type="evidence" value="ECO:0007669"/>
    <property type="project" value="UniProtKB-ARBA"/>
</dbReference>
<dbReference type="Pfam" id="PF00501">
    <property type="entry name" value="AMP-binding"/>
    <property type="match status" value="2"/>
</dbReference>
<dbReference type="InterPro" id="IPR009081">
    <property type="entry name" value="PP-bd_ACP"/>
</dbReference>
<comment type="similarity">
    <text evidence="2">Belongs to the ATP-dependent AMP-binding enzyme family.</text>
</comment>
<organism evidence="8 9">
    <name type="scientific">Thermoflavimicrobium daqui</name>
    <dbReference type="NCBI Taxonomy" id="2137476"/>
    <lineage>
        <taxon>Bacteria</taxon>
        <taxon>Bacillati</taxon>
        <taxon>Bacillota</taxon>
        <taxon>Bacilli</taxon>
        <taxon>Bacillales</taxon>
        <taxon>Thermoactinomycetaceae</taxon>
        <taxon>Thermoflavimicrobium</taxon>
    </lineage>
</organism>
<comment type="cofactor">
    <cofactor evidence="1">
        <name>pantetheine 4'-phosphate</name>
        <dbReference type="ChEBI" id="CHEBI:47942"/>
    </cofactor>
</comment>
<keyword evidence="9" id="KW-1185">Reference proteome</keyword>
<dbReference type="GO" id="GO:0003824">
    <property type="term" value="F:catalytic activity"/>
    <property type="evidence" value="ECO:0007669"/>
    <property type="project" value="InterPro"/>
</dbReference>
<protein>
    <submittedName>
        <fullName evidence="8">Non-ribosomal peptide synthetase</fullName>
    </submittedName>
</protein>
<proteinExistence type="inferred from homology"/>
<dbReference type="CDD" id="cd05930">
    <property type="entry name" value="A_NRPS"/>
    <property type="match status" value="1"/>
</dbReference>
<dbReference type="CDD" id="cd17651">
    <property type="entry name" value="A_NRPS_VisG_like"/>
    <property type="match status" value="1"/>
</dbReference>
<dbReference type="FunFam" id="3.40.50.12780:FF:000012">
    <property type="entry name" value="Non-ribosomal peptide synthetase"/>
    <property type="match status" value="2"/>
</dbReference>
<dbReference type="Pfam" id="PF00550">
    <property type="entry name" value="PP-binding"/>
    <property type="match status" value="2"/>
</dbReference>
<dbReference type="InterPro" id="IPR010071">
    <property type="entry name" value="AA_adenyl_dom"/>
</dbReference>
<evidence type="ECO:0000256" key="3">
    <source>
        <dbReference type="ARBA" id="ARBA00022450"/>
    </source>
</evidence>
<dbReference type="InterPro" id="IPR020459">
    <property type="entry name" value="AMP-binding"/>
</dbReference>
<dbReference type="FunFam" id="3.30.559.30:FF:000001">
    <property type="entry name" value="Non-ribosomal peptide synthetase"/>
    <property type="match status" value="1"/>
</dbReference>
<dbReference type="Gene3D" id="3.30.559.30">
    <property type="entry name" value="Nonribosomal peptide synthetase, condensation domain"/>
    <property type="match status" value="2"/>
</dbReference>
<dbReference type="SUPFAM" id="SSF56801">
    <property type="entry name" value="Acetyl-CoA synthetase-like"/>
    <property type="match status" value="2"/>
</dbReference>
<feature type="compositionally biased region" description="Basic and acidic residues" evidence="6">
    <location>
        <begin position="8"/>
        <end position="19"/>
    </location>
</feature>
<feature type="domain" description="Carrier" evidence="7">
    <location>
        <begin position="2086"/>
        <end position="2161"/>
    </location>
</feature>
<dbReference type="FunFam" id="3.30.300.30:FF:000010">
    <property type="entry name" value="Enterobactin synthetase component F"/>
    <property type="match status" value="1"/>
</dbReference>
<dbReference type="PROSITE" id="PS00455">
    <property type="entry name" value="AMP_BINDING"/>
    <property type="match status" value="2"/>
</dbReference>